<organism evidence="1 2">
    <name type="scientific">Vigna angularis var. angularis</name>
    <dbReference type="NCBI Taxonomy" id="157739"/>
    <lineage>
        <taxon>Eukaryota</taxon>
        <taxon>Viridiplantae</taxon>
        <taxon>Streptophyta</taxon>
        <taxon>Embryophyta</taxon>
        <taxon>Tracheophyta</taxon>
        <taxon>Spermatophyta</taxon>
        <taxon>Magnoliopsida</taxon>
        <taxon>eudicotyledons</taxon>
        <taxon>Gunneridae</taxon>
        <taxon>Pentapetalae</taxon>
        <taxon>rosids</taxon>
        <taxon>fabids</taxon>
        <taxon>Fabales</taxon>
        <taxon>Fabaceae</taxon>
        <taxon>Papilionoideae</taxon>
        <taxon>50 kb inversion clade</taxon>
        <taxon>NPAAA clade</taxon>
        <taxon>indigoferoid/millettioid clade</taxon>
        <taxon>Phaseoleae</taxon>
        <taxon>Vigna</taxon>
    </lineage>
</organism>
<gene>
    <name evidence="1" type="primary">Vigan.05G012600</name>
    <name evidence="1" type="ORF">VIGAN_05012600</name>
</gene>
<keyword evidence="2" id="KW-1185">Reference proteome</keyword>
<evidence type="ECO:0000313" key="1">
    <source>
        <dbReference type="EMBL" id="BAT86811.1"/>
    </source>
</evidence>
<sequence>KEGPHFLGTRESFHKEGTLLSIFNCPRAPKGSNTNFRRAERRIWGWASCESGVVAEGSGRRSGELLKLQGDLDLHV</sequence>
<dbReference type="EMBL" id="AP015038">
    <property type="protein sequence ID" value="BAT86811.1"/>
    <property type="molecule type" value="Genomic_DNA"/>
</dbReference>
<name>A0A0S3S1Z1_PHAAN</name>
<accession>A0A0S3S1Z1</accession>
<proteinExistence type="predicted"/>
<dbReference type="Proteomes" id="UP000291084">
    <property type="component" value="Chromosome 5"/>
</dbReference>
<dbReference type="AlphaFoldDB" id="A0A0S3S1Z1"/>
<feature type="non-terminal residue" evidence="1">
    <location>
        <position position="1"/>
    </location>
</feature>
<evidence type="ECO:0000313" key="2">
    <source>
        <dbReference type="Proteomes" id="UP000291084"/>
    </source>
</evidence>
<protein>
    <submittedName>
        <fullName evidence="1">Uncharacterized protein</fullName>
    </submittedName>
</protein>
<reference evidence="1 2" key="1">
    <citation type="journal article" date="2015" name="Sci. Rep.">
        <title>The power of single molecule real-time sequencing technology in the de novo assembly of a eukaryotic genome.</title>
        <authorList>
            <person name="Sakai H."/>
            <person name="Naito K."/>
            <person name="Ogiso-Tanaka E."/>
            <person name="Takahashi Y."/>
            <person name="Iseki K."/>
            <person name="Muto C."/>
            <person name="Satou K."/>
            <person name="Teruya K."/>
            <person name="Shiroma A."/>
            <person name="Shimoji M."/>
            <person name="Hirano T."/>
            <person name="Itoh T."/>
            <person name="Kaga A."/>
            <person name="Tomooka N."/>
        </authorList>
    </citation>
    <scope>NUCLEOTIDE SEQUENCE [LARGE SCALE GENOMIC DNA]</scope>
    <source>
        <strain evidence="2">cv. Shumari</strain>
    </source>
</reference>